<dbReference type="RefSeq" id="WP_022153700.1">
    <property type="nucleotide sequence ID" value="NZ_CP060633.1"/>
</dbReference>
<evidence type="ECO:0000313" key="8">
    <source>
        <dbReference type="Proteomes" id="UP000515981"/>
    </source>
</evidence>
<dbReference type="SUPFAM" id="SSF88946">
    <property type="entry name" value="Sigma2 domain of RNA polymerase sigma factors"/>
    <property type="match status" value="1"/>
</dbReference>
<comment type="similarity">
    <text evidence="1">Belongs to the sigma-70 factor family. ECF subfamily.</text>
</comment>
<dbReference type="PANTHER" id="PTHR43133">
    <property type="entry name" value="RNA POLYMERASE ECF-TYPE SIGMA FACTO"/>
    <property type="match status" value="1"/>
</dbReference>
<dbReference type="SUPFAM" id="SSF88659">
    <property type="entry name" value="Sigma3 and sigma4 domains of RNA polymerase sigma factors"/>
    <property type="match status" value="1"/>
</dbReference>
<reference evidence="7 8" key="1">
    <citation type="submission" date="2020-08" db="EMBL/GenBank/DDBJ databases">
        <authorList>
            <person name="Liu C."/>
            <person name="Sun Q."/>
        </authorList>
    </citation>
    <scope>NUCLEOTIDE SEQUENCE [LARGE SCALE GENOMIC DNA]</scope>
    <source>
        <strain evidence="7 8">NSJ-8</strain>
    </source>
</reference>
<dbReference type="InterPro" id="IPR014284">
    <property type="entry name" value="RNA_pol_sigma-70_dom"/>
</dbReference>
<dbReference type="InterPro" id="IPR013249">
    <property type="entry name" value="RNA_pol_sigma70_r4_t2"/>
</dbReference>
<name>A0A7G9FTT7_9FIRM</name>
<dbReference type="CDD" id="cd06171">
    <property type="entry name" value="Sigma70_r4"/>
    <property type="match status" value="1"/>
</dbReference>
<dbReference type="InterPro" id="IPR007627">
    <property type="entry name" value="RNA_pol_sigma70_r2"/>
</dbReference>
<keyword evidence="4" id="KW-0804">Transcription</keyword>
<protein>
    <submittedName>
        <fullName evidence="7">Sigma-70 family RNA polymerase sigma factor</fullName>
    </submittedName>
</protein>
<dbReference type="Pfam" id="PF08281">
    <property type="entry name" value="Sigma70_r4_2"/>
    <property type="match status" value="1"/>
</dbReference>
<dbReference type="InterPro" id="IPR013324">
    <property type="entry name" value="RNA_pol_sigma_r3/r4-like"/>
</dbReference>
<dbReference type="InterPro" id="IPR039425">
    <property type="entry name" value="RNA_pol_sigma-70-like"/>
</dbReference>
<evidence type="ECO:0000256" key="3">
    <source>
        <dbReference type="ARBA" id="ARBA00023082"/>
    </source>
</evidence>
<dbReference type="Proteomes" id="UP000515981">
    <property type="component" value="Chromosome"/>
</dbReference>
<dbReference type="InterPro" id="IPR013325">
    <property type="entry name" value="RNA_pol_sigma_r2"/>
</dbReference>
<evidence type="ECO:0000256" key="2">
    <source>
        <dbReference type="ARBA" id="ARBA00023015"/>
    </source>
</evidence>
<keyword evidence="8" id="KW-1185">Reference proteome</keyword>
<evidence type="ECO:0000256" key="4">
    <source>
        <dbReference type="ARBA" id="ARBA00023163"/>
    </source>
</evidence>
<dbReference type="Pfam" id="PF04542">
    <property type="entry name" value="Sigma70_r2"/>
    <property type="match status" value="1"/>
</dbReference>
<dbReference type="InterPro" id="IPR036388">
    <property type="entry name" value="WH-like_DNA-bd_sf"/>
</dbReference>
<dbReference type="GO" id="GO:0006352">
    <property type="term" value="P:DNA-templated transcription initiation"/>
    <property type="evidence" value="ECO:0007669"/>
    <property type="project" value="InterPro"/>
</dbReference>
<proteinExistence type="inferred from homology"/>
<gene>
    <name evidence="7" type="ORF">H9Q77_12905</name>
</gene>
<dbReference type="Gene3D" id="1.10.10.10">
    <property type="entry name" value="Winged helix-like DNA-binding domain superfamily/Winged helix DNA-binding domain"/>
    <property type="match status" value="1"/>
</dbReference>
<evidence type="ECO:0000313" key="7">
    <source>
        <dbReference type="EMBL" id="QNM01969.1"/>
    </source>
</evidence>
<sequence length="187" mass="21990">MKDMNIPYIAGLVIRAQHSDSDAFAELYALTYNKVYNYTRHYLRDDFLAQDAMQEVYILALKNIGKLNDPTVFIAWLNRICFHVCYDMTQKNRPQNDCQVLSQEILDIVQDPHLDTNPELHYQQKDEYSRLADALEQLPFNEKQVLIMRYYNDMKLEEIAAAMEISRSSVKRYIASGQDHLKERMKG</sequence>
<feature type="domain" description="RNA polymerase sigma factor 70 region 4 type 2" evidence="6">
    <location>
        <begin position="130"/>
        <end position="175"/>
    </location>
</feature>
<dbReference type="AlphaFoldDB" id="A0A7G9FTT7"/>
<evidence type="ECO:0000259" key="5">
    <source>
        <dbReference type="Pfam" id="PF04542"/>
    </source>
</evidence>
<dbReference type="GO" id="GO:0003677">
    <property type="term" value="F:DNA binding"/>
    <property type="evidence" value="ECO:0007669"/>
    <property type="project" value="InterPro"/>
</dbReference>
<dbReference type="EMBL" id="CP060633">
    <property type="protein sequence ID" value="QNM01969.1"/>
    <property type="molecule type" value="Genomic_DNA"/>
</dbReference>
<accession>A0A7G9FTT7</accession>
<dbReference type="GO" id="GO:0016987">
    <property type="term" value="F:sigma factor activity"/>
    <property type="evidence" value="ECO:0007669"/>
    <property type="project" value="UniProtKB-KW"/>
</dbReference>
<keyword evidence="2" id="KW-0805">Transcription regulation</keyword>
<evidence type="ECO:0000256" key="1">
    <source>
        <dbReference type="ARBA" id="ARBA00010641"/>
    </source>
</evidence>
<dbReference type="KEGG" id="ssun:H9Q77_12905"/>
<dbReference type="Gene3D" id="1.10.1740.10">
    <property type="match status" value="1"/>
</dbReference>
<dbReference type="NCBIfam" id="TIGR02937">
    <property type="entry name" value="sigma70-ECF"/>
    <property type="match status" value="1"/>
</dbReference>
<evidence type="ECO:0000259" key="6">
    <source>
        <dbReference type="Pfam" id="PF08281"/>
    </source>
</evidence>
<feature type="domain" description="RNA polymerase sigma-70 region 2" evidence="5">
    <location>
        <begin position="27"/>
        <end position="93"/>
    </location>
</feature>
<dbReference type="PANTHER" id="PTHR43133:SF51">
    <property type="entry name" value="RNA POLYMERASE SIGMA FACTOR"/>
    <property type="match status" value="1"/>
</dbReference>
<organism evidence="7 8">
    <name type="scientific">Simiaoa sunii</name>
    <dbReference type="NCBI Taxonomy" id="2763672"/>
    <lineage>
        <taxon>Bacteria</taxon>
        <taxon>Bacillati</taxon>
        <taxon>Bacillota</taxon>
        <taxon>Clostridia</taxon>
        <taxon>Lachnospirales</taxon>
        <taxon>Lachnospiraceae</taxon>
        <taxon>Simiaoa</taxon>
    </lineage>
</organism>
<keyword evidence="3" id="KW-0731">Sigma factor</keyword>